<evidence type="ECO:0000313" key="3">
    <source>
        <dbReference type="Proteomes" id="UP000265520"/>
    </source>
</evidence>
<comment type="caution">
    <text evidence="2">The sequence shown here is derived from an EMBL/GenBank/DDBJ whole genome shotgun (WGS) entry which is preliminary data.</text>
</comment>
<feature type="compositionally biased region" description="Basic and acidic residues" evidence="1">
    <location>
        <begin position="1"/>
        <end position="17"/>
    </location>
</feature>
<sequence length="140" mass="14930">MRETQTKASHDRVRVSSRDVSPSNTSNPNEMVQPSKTVASKSTKSPITNDQTSSGHKEVTKVTSFEHLVTPSGHSNAAYATSGSIICFSGSFQQAGNSLLVNQEIMSCDDFTAVLSTIDSFLDMTPDSSASVLRLPPTSC</sequence>
<evidence type="ECO:0000256" key="1">
    <source>
        <dbReference type="SAM" id="MobiDB-lite"/>
    </source>
</evidence>
<feature type="region of interest" description="Disordered" evidence="1">
    <location>
        <begin position="1"/>
        <end position="59"/>
    </location>
</feature>
<accession>A0A392PVL7</accession>
<name>A0A392PVL7_9FABA</name>
<protein>
    <submittedName>
        <fullName evidence="2">Uncharacterized protein</fullName>
    </submittedName>
</protein>
<evidence type="ECO:0000313" key="2">
    <source>
        <dbReference type="EMBL" id="MCI15717.1"/>
    </source>
</evidence>
<keyword evidence="3" id="KW-1185">Reference proteome</keyword>
<dbReference type="EMBL" id="LXQA010097653">
    <property type="protein sequence ID" value="MCI15717.1"/>
    <property type="molecule type" value="Genomic_DNA"/>
</dbReference>
<feature type="non-terminal residue" evidence="2">
    <location>
        <position position="140"/>
    </location>
</feature>
<dbReference type="AlphaFoldDB" id="A0A392PVL7"/>
<dbReference type="Proteomes" id="UP000265520">
    <property type="component" value="Unassembled WGS sequence"/>
</dbReference>
<proteinExistence type="predicted"/>
<feature type="compositionally biased region" description="Polar residues" evidence="1">
    <location>
        <begin position="22"/>
        <end position="54"/>
    </location>
</feature>
<organism evidence="2 3">
    <name type="scientific">Trifolium medium</name>
    <dbReference type="NCBI Taxonomy" id="97028"/>
    <lineage>
        <taxon>Eukaryota</taxon>
        <taxon>Viridiplantae</taxon>
        <taxon>Streptophyta</taxon>
        <taxon>Embryophyta</taxon>
        <taxon>Tracheophyta</taxon>
        <taxon>Spermatophyta</taxon>
        <taxon>Magnoliopsida</taxon>
        <taxon>eudicotyledons</taxon>
        <taxon>Gunneridae</taxon>
        <taxon>Pentapetalae</taxon>
        <taxon>rosids</taxon>
        <taxon>fabids</taxon>
        <taxon>Fabales</taxon>
        <taxon>Fabaceae</taxon>
        <taxon>Papilionoideae</taxon>
        <taxon>50 kb inversion clade</taxon>
        <taxon>NPAAA clade</taxon>
        <taxon>Hologalegina</taxon>
        <taxon>IRL clade</taxon>
        <taxon>Trifolieae</taxon>
        <taxon>Trifolium</taxon>
    </lineage>
</organism>
<reference evidence="2 3" key="1">
    <citation type="journal article" date="2018" name="Front. Plant Sci.">
        <title>Red Clover (Trifolium pratense) and Zigzag Clover (T. medium) - A Picture of Genomic Similarities and Differences.</title>
        <authorList>
            <person name="Dluhosova J."/>
            <person name="Istvanek J."/>
            <person name="Nedelnik J."/>
            <person name="Repkova J."/>
        </authorList>
    </citation>
    <scope>NUCLEOTIDE SEQUENCE [LARGE SCALE GENOMIC DNA]</scope>
    <source>
        <strain evidence="3">cv. 10/8</strain>
        <tissue evidence="2">Leaf</tissue>
    </source>
</reference>